<name>A0AAV4EHJ2_9GAST</name>
<accession>A0AAV4EHJ2</accession>
<dbReference type="Proteomes" id="UP000762676">
    <property type="component" value="Unassembled WGS sequence"/>
</dbReference>
<evidence type="ECO:0000313" key="1">
    <source>
        <dbReference type="EMBL" id="GFR60230.1"/>
    </source>
</evidence>
<dbReference type="EMBL" id="BMAT01003668">
    <property type="protein sequence ID" value="GFR60230.1"/>
    <property type="molecule type" value="Genomic_DNA"/>
</dbReference>
<keyword evidence="2" id="KW-1185">Reference proteome</keyword>
<organism evidence="1 2">
    <name type="scientific">Elysia marginata</name>
    <dbReference type="NCBI Taxonomy" id="1093978"/>
    <lineage>
        <taxon>Eukaryota</taxon>
        <taxon>Metazoa</taxon>
        <taxon>Spiralia</taxon>
        <taxon>Lophotrochozoa</taxon>
        <taxon>Mollusca</taxon>
        <taxon>Gastropoda</taxon>
        <taxon>Heterobranchia</taxon>
        <taxon>Euthyneura</taxon>
        <taxon>Panpulmonata</taxon>
        <taxon>Sacoglossa</taxon>
        <taxon>Placobranchoidea</taxon>
        <taxon>Plakobranchidae</taxon>
        <taxon>Elysia</taxon>
    </lineage>
</organism>
<reference evidence="1 2" key="1">
    <citation type="journal article" date="2021" name="Elife">
        <title>Chloroplast acquisition without the gene transfer in kleptoplastic sea slugs, Plakobranchus ocellatus.</title>
        <authorList>
            <person name="Maeda T."/>
            <person name="Takahashi S."/>
            <person name="Yoshida T."/>
            <person name="Shimamura S."/>
            <person name="Takaki Y."/>
            <person name="Nagai Y."/>
            <person name="Toyoda A."/>
            <person name="Suzuki Y."/>
            <person name="Arimoto A."/>
            <person name="Ishii H."/>
            <person name="Satoh N."/>
            <person name="Nishiyama T."/>
            <person name="Hasebe M."/>
            <person name="Maruyama T."/>
            <person name="Minagawa J."/>
            <person name="Obokata J."/>
            <person name="Shigenobu S."/>
        </authorList>
    </citation>
    <scope>NUCLEOTIDE SEQUENCE [LARGE SCALE GENOMIC DNA]</scope>
</reference>
<gene>
    <name evidence="1" type="ORF">ElyMa_001816900</name>
</gene>
<dbReference type="AlphaFoldDB" id="A0AAV4EHJ2"/>
<sequence length="115" mass="13612">MSKALKYYSTFSERIISAKFTKQHHDTLLIQAYAPTTDHGKEEIEQFYDDLSEIIRRNKPCKDKLWSSANSTLKSARKERKESSVLLDLVLEFCKKRHLFVVYTWIEQKESARHT</sequence>
<protein>
    <submittedName>
        <fullName evidence="1">Craniofacial development protein 2-like</fullName>
    </submittedName>
</protein>
<proteinExistence type="predicted"/>
<evidence type="ECO:0000313" key="2">
    <source>
        <dbReference type="Proteomes" id="UP000762676"/>
    </source>
</evidence>
<comment type="caution">
    <text evidence="1">The sequence shown here is derived from an EMBL/GenBank/DDBJ whole genome shotgun (WGS) entry which is preliminary data.</text>
</comment>